<accession>A0AAV3U979</accession>
<evidence type="ECO:0000313" key="2">
    <source>
        <dbReference type="Proteomes" id="UP001409585"/>
    </source>
</evidence>
<comment type="caution">
    <text evidence="1">The sequence shown here is derived from an EMBL/GenBank/DDBJ whole genome shotgun (WGS) entry which is preliminary data.</text>
</comment>
<dbReference type="InterPro" id="IPR029016">
    <property type="entry name" value="GAF-like_dom_sf"/>
</dbReference>
<gene>
    <name evidence="1" type="ORF">GCM10025791_44690</name>
</gene>
<dbReference type="Proteomes" id="UP001409585">
    <property type="component" value="Unassembled WGS sequence"/>
</dbReference>
<dbReference type="EMBL" id="BAABLX010000077">
    <property type="protein sequence ID" value="GAA4958921.1"/>
    <property type="molecule type" value="Genomic_DNA"/>
</dbReference>
<dbReference type="SUPFAM" id="SSF55781">
    <property type="entry name" value="GAF domain-like"/>
    <property type="match status" value="2"/>
</dbReference>
<sequence length="312" mass="32943">MEQDKVTASSFIRVIEIWVPESSGANLVLSSADYGGLKAFSQVSAETSFALGEGLPGKAWQSQRPLVLKEFEEATFVRTAAARDAGLTSGVALPVFMGGECKAVVVMLCGDVDAATGAIEVWQDDGLSGMALVEGYYGAMERFEWISKQVRFPLGVGLPGGVWKSHQPTIMPDLANSSSFLRAANAKEAGIATGVGIPFYAPSHDEDIAAVLVFLSAKQTPLAQRFEVWQKSTETNTLWLAAGITAGSTTVDSEDHLNTIAADAGPTGRALTTGVPQLTSAADHGHGNTLLAIPIERLDGSQCAVVMYFMRS</sequence>
<name>A0AAV3U979_9ALTE</name>
<protein>
    <submittedName>
        <fullName evidence="1">GAF domain-containing protein</fullName>
    </submittedName>
</protein>
<proteinExistence type="predicted"/>
<evidence type="ECO:0000313" key="1">
    <source>
        <dbReference type="EMBL" id="GAA4958921.1"/>
    </source>
</evidence>
<organism evidence="1 2">
    <name type="scientific">Halioxenophilus aromaticivorans</name>
    <dbReference type="NCBI Taxonomy" id="1306992"/>
    <lineage>
        <taxon>Bacteria</taxon>
        <taxon>Pseudomonadati</taxon>
        <taxon>Pseudomonadota</taxon>
        <taxon>Gammaproteobacteria</taxon>
        <taxon>Alteromonadales</taxon>
        <taxon>Alteromonadaceae</taxon>
        <taxon>Halioxenophilus</taxon>
    </lineage>
</organism>
<dbReference type="RefSeq" id="WP_345427527.1">
    <property type="nucleotide sequence ID" value="NZ_AP031496.1"/>
</dbReference>
<dbReference type="AlphaFoldDB" id="A0AAV3U979"/>
<dbReference type="Gene3D" id="3.30.450.40">
    <property type="match status" value="2"/>
</dbReference>
<keyword evidence="2" id="KW-1185">Reference proteome</keyword>
<reference evidence="2" key="1">
    <citation type="journal article" date="2019" name="Int. J. Syst. Evol. Microbiol.">
        <title>The Global Catalogue of Microorganisms (GCM) 10K type strain sequencing project: providing services to taxonomists for standard genome sequencing and annotation.</title>
        <authorList>
            <consortium name="The Broad Institute Genomics Platform"/>
            <consortium name="The Broad Institute Genome Sequencing Center for Infectious Disease"/>
            <person name="Wu L."/>
            <person name="Ma J."/>
        </authorList>
    </citation>
    <scope>NUCLEOTIDE SEQUENCE [LARGE SCALE GENOMIC DNA]</scope>
    <source>
        <strain evidence="2">JCM 19134</strain>
    </source>
</reference>